<dbReference type="SUPFAM" id="SSF53254">
    <property type="entry name" value="Phosphoglycerate mutase-like"/>
    <property type="match status" value="1"/>
</dbReference>
<evidence type="ECO:0000256" key="2">
    <source>
        <dbReference type="ARBA" id="ARBA00012028"/>
    </source>
</evidence>
<feature type="active site" description="Proton donor/acceptor" evidence="5">
    <location>
        <position position="84"/>
    </location>
</feature>
<dbReference type="EMBL" id="BSFQ01000003">
    <property type="protein sequence ID" value="GLL10019.1"/>
    <property type="molecule type" value="Genomic_DNA"/>
</dbReference>
<evidence type="ECO:0000313" key="8">
    <source>
        <dbReference type="Proteomes" id="UP001143463"/>
    </source>
</evidence>
<dbReference type="EC" id="5.4.2.11" evidence="2"/>
<organism evidence="7 8">
    <name type="scientific">Pseudonocardia halophobica</name>
    <dbReference type="NCBI Taxonomy" id="29401"/>
    <lineage>
        <taxon>Bacteria</taxon>
        <taxon>Bacillati</taxon>
        <taxon>Actinomycetota</taxon>
        <taxon>Actinomycetes</taxon>
        <taxon>Pseudonocardiales</taxon>
        <taxon>Pseudonocardiaceae</taxon>
        <taxon>Pseudonocardia</taxon>
    </lineage>
</organism>
<sequence length="208" mass="22897">MTLRRVVLLRHGQTDYNVAGRMQGHIDSQLTEEGREQALRAAPVLGAMPFDRVVSSDLTRAVDTANTIADVLGLPVKLDKRLRETHLGEWQGRRVDEVEVDYPGQIAEWRGDPRWTPPGGESRVDVVRRSLPVVEEIDVDLAEEPGSQSLLIVAHGGMIGGLVSGLLDLPETVWPIIGGMGNCKWAVVARRADHPRWRLSGYNIGVTS</sequence>
<keyword evidence="3" id="KW-0324">Glycolysis</keyword>
<dbReference type="PANTHER" id="PTHR11931">
    <property type="entry name" value="PHOSPHOGLYCERATE MUTASE"/>
    <property type="match status" value="1"/>
</dbReference>
<dbReference type="InterPro" id="IPR013078">
    <property type="entry name" value="His_Pase_superF_clade-1"/>
</dbReference>
<dbReference type="InterPro" id="IPR005952">
    <property type="entry name" value="Phosphogly_mut1"/>
</dbReference>
<feature type="binding site" evidence="6">
    <location>
        <position position="60"/>
    </location>
    <ligand>
        <name>substrate</name>
    </ligand>
</feature>
<name>A0A9W6NUP2_9PSEU</name>
<evidence type="ECO:0000256" key="1">
    <source>
        <dbReference type="ARBA" id="ARBA00006717"/>
    </source>
</evidence>
<dbReference type="GO" id="GO:0006096">
    <property type="term" value="P:glycolytic process"/>
    <property type="evidence" value="ECO:0007669"/>
    <property type="project" value="UniProtKB-KW"/>
</dbReference>
<dbReference type="RefSeq" id="WP_037043409.1">
    <property type="nucleotide sequence ID" value="NZ_BAAAUZ010000011.1"/>
</dbReference>
<protein>
    <recommendedName>
        <fullName evidence="2">phosphoglycerate mutase (2,3-diphosphoglycerate-dependent)</fullName>
        <ecNumber evidence="2">5.4.2.11</ecNumber>
    </recommendedName>
</protein>
<dbReference type="SMART" id="SM00855">
    <property type="entry name" value="PGAM"/>
    <property type="match status" value="1"/>
</dbReference>
<proteinExistence type="inferred from homology"/>
<keyword evidence="8" id="KW-1185">Reference proteome</keyword>
<feature type="binding site" evidence="6">
    <location>
        <begin position="10"/>
        <end position="17"/>
    </location>
    <ligand>
        <name>substrate</name>
    </ligand>
</feature>
<dbReference type="GO" id="GO:0004619">
    <property type="term" value="F:phosphoglycerate mutase activity"/>
    <property type="evidence" value="ECO:0007669"/>
    <property type="project" value="UniProtKB-EC"/>
</dbReference>
<evidence type="ECO:0000256" key="3">
    <source>
        <dbReference type="ARBA" id="ARBA00023152"/>
    </source>
</evidence>
<dbReference type="PROSITE" id="PS00175">
    <property type="entry name" value="PG_MUTASE"/>
    <property type="match status" value="1"/>
</dbReference>
<dbReference type="Gene3D" id="3.40.50.1240">
    <property type="entry name" value="Phosphoglycerate mutase-like"/>
    <property type="match status" value="1"/>
</dbReference>
<gene>
    <name evidence="7" type="primary">gpm_1</name>
    <name evidence="7" type="ORF">GCM10017577_11590</name>
</gene>
<accession>A0A9W6NUP2</accession>
<evidence type="ECO:0000256" key="5">
    <source>
        <dbReference type="PIRSR" id="PIRSR613078-1"/>
    </source>
</evidence>
<dbReference type="CDD" id="cd07067">
    <property type="entry name" value="HP_PGM_like"/>
    <property type="match status" value="1"/>
</dbReference>
<feature type="active site" description="Tele-phosphohistidine intermediate" evidence="5">
    <location>
        <position position="11"/>
    </location>
</feature>
<comment type="caution">
    <text evidence="7">The sequence shown here is derived from an EMBL/GenBank/DDBJ whole genome shotgun (WGS) entry which is preliminary data.</text>
</comment>
<keyword evidence="4" id="KW-0413">Isomerase</keyword>
<evidence type="ECO:0000313" key="7">
    <source>
        <dbReference type="EMBL" id="GLL10019.1"/>
    </source>
</evidence>
<dbReference type="AlphaFoldDB" id="A0A9W6NUP2"/>
<dbReference type="InterPro" id="IPR001345">
    <property type="entry name" value="PG/BPGM_mutase_AS"/>
</dbReference>
<evidence type="ECO:0000256" key="6">
    <source>
        <dbReference type="PIRSR" id="PIRSR613078-2"/>
    </source>
</evidence>
<dbReference type="Pfam" id="PF00300">
    <property type="entry name" value="His_Phos_1"/>
    <property type="match status" value="1"/>
</dbReference>
<dbReference type="InterPro" id="IPR029033">
    <property type="entry name" value="His_PPase_superfam"/>
</dbReference>
<comment type="similarity">
    <text evidence="1">Belongs to the phosphoglycerate mutase family. BPG-dependent PGAM subfamily.</text>
</comment>
<reference evidence="7" key="2">
    <citation type="submission" date="2023-01" db="EMBL/GenBank/DDBJ databases">
        <authorList>
            <person name="Sun Q."/>
            <person name="Evtushenko L."/>
        </authorList>
    </citation>
    <scope>NUCLEOTIDE SEQUENCE</scope>
    <source>
        <strain evidence="7">VKM Ac-1069</strain>
    </source>
</reference>
<evidence type="ECO:0000256" key="4">
    <source>
        <dbReference type="ARBA" id="ARBA00023235"/>
    </source>
</evidence>
<dbReference type="Proteomes" id="UP001143463">
    <property type="component" value="Unassembled WGS sequence"/>
</dbReference>
<reference evidence="7" key="1">
    <citation type="journal article" date="2014" name="Int. J. Syst. Evol. Microbiol.">
        <title>Complete genome sequence of Corynebacterium casei LMG S-19264T (=DSM 44701T), isolated from a smear-ripened cheese.</title>
        <authorList>
            <consortium name="US DOE Joint Genome Institute (JGI-PGF)"/>
            <person name="Walter F."/>
            <person name="Albersmeier A."/>
            <person name="Kalinowski J."/>
            <person name="Ruckert C."/>
        </authorList>
    </citation>
    <scope>NUCLEOTIDE SEQUENCE</scope>
    <source>
        <strain evidence="7">VKM Ac-1069</strain>
    </source>
</reference>